<keyword evidence="2" id="KW-1185">Reference proteome</keyword>
<reference evidence="1" key="1">
    <citation type="submission" date="2020-11" db="EMBL/GenBank/DDBJ databases">
        <authorList>
            <person name="Whiteford S."/>
        </authorList>
    </citation>
    <scope>NUCLEOTIDE SEQUENCE</scope>
</reference>
<protein>
    <submittedName>
        <fullName evidence="1">(diamondback moth) hypothetical protein</fullName>
    </submittedName>
</protein>
<feature type="non-terminal residue" evidence="1">
    <location>
        <position position="1"/>
    </location>
</feature>
<gene>
    <name evidence="1" type="ORF">PLXY2_LOCUS2115</name>
</gene>
<name>A0A8S4DG87_PLUXY</name>
<dbReference type="AlphaFoldDB" id="A0A8S4DG87"/>
<organism evidence="1 2">
    <name type="scientific">Plutella xylostella</name>
    <name type="common">Diamondback moth</name>
    <name type="synonym">Plutella maculipennis</name>
    <dbReference type="NCBI Taxonomy" id="51655"/>
    <lineage>
        <taxon>Eukaryota</taxon>
        <taxon>Metazoa</taxon>
        <taxon>Ecdysozoa</taxon>
        <taxon>Arthropoda</taxon>
        <taxon>Hexapoda</taxon>
        <taxon>Insecta</taxon>
        <taxon>Pterygota</taxon>
        <taxon>Neoptera</taxon>
        <taxon>Endopterygota</taxon>
        <taxon>Lepidoptera</taxon>
        <taxon>Glossata</taxon>
        <taxon>Ditrysia</taxon>
        <taxon>Yponomeutoidea</taxon>
        <taxon>Plutellidae</taxon>
        <taxon>Plutella</taxon>
    </lineage>
</organism>
<accession>A0A8S4DG87</accession>
<dbReference type="Proteomes" id="UP000653454">
    <property type="component" value="Unassembled WGS sequence"/>
</dbReference>
<evidence type="ECO:0000313" key="1">
    <source>
        <dbReference type="EMBL" id="CAG9097953.1"/>
    </source>
</evidence>
<comment type="caution">
    <text evidence="1">The sequence shown here is derived from an EMBL/GenBank/DDBJ whole genome shotgun (WGS) entry which is preliminary data.</text>
</comment>
<dbReference type="EMBL" id="CAJHNJ030000005">
    <property type="protein sequence ID" value="CAG9097953.1"/>
    <property type="molecule type" value="Genomic_DNA"/>
</dbReference>
<sequence>LDVANEVLLLALGEDSAVVAHERLGVVGRRGVQVADLAGAPLQRGARDVEGPRGQLVAHLAGHHGSHGLRHVFFAPRLAPT</sequence>
<proteinExistence type="predicted"/>
<evidence type="ECO:0000313" key="2">
    <source>
        <dbReference type="Proteomes" id="UP000653454"/>
    </source>
</evidence>